<dbReference type="InterPro" id="IPR012337">
    <property type="entry name" value="RNaseH-like_sf"/>
</dbReference>
<dbReference type="PANTHER" id="PTHR48475">
    <property type="entry name" value="RIBONUCLEASE H"/>
    <property type="match status" value="1"/>
</dbReference>
<protein>
    <recommendedName>
        <fullName evidence="3">Integrase catalytic domain-containing protein</fullName>
    </recommendedName>
</protein>
<evidence type="ECO:0000313" key="1">
    <source>
        <dbReference type="EMBL" id="RDX88248.1"/>
    </source>
</evidence>
<dbReference type="InterPro" id="IPR036397">
    <property type="entry name" value="RNaseH_sf"/>
</dbReference>
<dbReference type="OrthoDB" id="1432755at2759"/>
<proteinExistence type="predicted"/>
<dbReference type="Gene3D" id="3.30.420.10">
    <property type="entry name" value="Ribonuclease H-like superfamily/Ribonuclease H"/>
    <property type="match status" value="1"/>
</dbReference>
<accession>A0A371GCF8</accession>
<organism evidence="1 2">
    <name type="scientific">Mucuna pruriens</name>
    <name type="common">Velvet bean</name>
    <name type="synonym">Dolichos pruriens</name>
    <dbReference type="NCBI Taxonomy" id="157652"/>
    <lineage>
        <taxon>Eukaryota</taxon>
        <taxon>Viridiplantae</taxon>
        <taxon>Streptophyta</taxon>
        <taxon>Embryophyta</taxon>
        <taxon>Tracheophyta</taxon>
        <taxon>Spermatophyta</taxon>
        <taxon>Magnoliopsida</taxon>
        <taxon>eudicotyledons</taxon>
        <taxon>Gunneridae</taxon>
        <taxon>Pentapetalae</taxon>
        <taxon>rosids</taxon>
        <taxon>fabids</taxon>
        <taxon>Fabales</taxon>
        <taxon>Fabaceae</taxon>
        <taxon>Papilionoideae</taxon>
        <taxon>50 kb inversion clade</taxon>
        <taxon>NPAAA clade</taxon>
        <taxon>indigoferoid/millettioid clade</taxon>
        <taxon>Phaseoleae</taxon>
        <taxon>Mucuna</taxon>
    </lineage>
</organism>
<keyword evidence="2" id="KW-1185">Reference proteome</keyword>
<name>A0A371GCF8_MUCPR</name>
<feature type="non-terminal residue" evidence="1">
    <location>
        <position position="1"/>
    </location>
</feature>
<dbReference type="SUPFAM" id="SSF53098">
    <property type="entry name" value="Ribonuclease H-like"/>
    <property type="match status" value="1"/>
</dbReference>
<dbReference type="GO" id="GO:0003676">
    <property type="term" value="F:nucleic acid binding"/>
    <property type="evidence" value="ECO:0007669"/>
    <property type="project" value="InterPro"/>
</dbReference>
<dbReference type="EMBL" id="QJKJ01006001">
    <property type="protein sequence ID" value="RDX88248.1"/>
    <property type="molecule type" value="Genomic_DNA"/>
</dbReference>
<comment type="caution">
    <text evidence="1">The sequence shown here is derived from an EMBL/GenBank/DDBJ whole genome shotgun (WGS) entry which is preliminary data.</text>
</comment>
<dbReference type="AlphaFoldDB" id="A0A371GCF8"/>
<gene>
    <name evidence="1" type="ORF">CR513_30186</name>
</gene>
<sequence length="88" mass="10383">MEHPQTNGQAEAANKVILKGLRRRLEEAKGRWVEELPQVLWSYHTTPIQPRMKLLSDWHSAPKQSFLWRSWSHPYERSCSSLIQMKAN</sequence>
<dbReference type="PANTHER" id="PTHR48475:SF2">
    <property type="entry name" value="RIBONUCLEASE H"/>
    <property type="match status" value="1"/>
</dbReference>
<dbReference type="Proteomes" id="UP000257109">
    <property type="component" value="Unassembled WGS sequence"/>
</dbReference>
<reference evidence="1" key="1">
    <citation type="submission" date="2018-05" db="EMBL/GenBank/DDBJ databases">
        <title>Draft genome of Mucuna pruriens seed.</title>
        <authorList>
            <person name="Nnadi N.E."/>
            <person name="Vos R."/>
            <person name="Hasami M.H."/>
            <person name="Devisetty U.K."/>
            <person name="Aguiy J.C."/>
        </authorList>
    </citation>
    <scope>NUCLEOTIDE SEQUENCE [LARGE SCALE GENOMIC DNA]</scope>
    <source>
        <strain evidence="1">JCA_2017</strain>
    </source>
</reference>
<evidence type="ECO:0008006" key="3">
    <source>
        <dbReference type="Google" id="ProtNLM"/>
    </source>
</evidence>
<evidence type="ECO:0000313" key="2">
    <source>
        <dbReference type="Proteomes" id="UP000257109"/>
    </source>
</evidence>